<dbReference type="Gene3D" id="3.30.70.1290">
    <property type="entry name" value="Transposase IS200-like"/>
    <property type="match status" value="1"/>
</dbReference>
<dbReference type="InterPro" id="IPR002686">
    <property type="entry name" value="Transposase_17"/>
</dbReference>
<name>A0ABX6V7Z5_9GAMM</name>
<dbReference type="SMART" id="SM01321">
    <property type="entry name" value="Y1_Tnp"/>
    <property type="match status" value="1"/>
</dbReference>
<evidence type="ECO:0000313" key="2">
    <source>
        <dbReference type="EMBL" id="QPG57989.1"/>
    </source>
</evidence>
<dbReference type="InterPro" id="IPR036515">
    <property type="entry name" value="Transposase_17_sf"/>
</dbReference>
<dbReference type="Proteomes" id="UP000316416">
    <property type="component" value="Chromosome"/>
</dbReference>
<dbReference type="SUPFAM" id="SSF143422">
    <property type="entry name" value="Transposase IS200-like"/>
    <property type="match status" value="1"/>
</dbReference>
<sequence length="326" mass="37513">MPRPRRSQVSLEDTSMYHCCSRVSRRAMLLGDDELTGKNYDHRREWVESQLLKLAVVFAIDVAAYAVMSNHLHVVLSVDIYESNRWTDKEVVEHWHQIFLGTEITQKFVKGEVIESFEVKKLKHSIALYRSRLSDISWFMRALNEPIARMANKEDKCTGRFWEGRFKSQALLDEAAVLACMAYVDLNPVRAKMADTPEQSDHTSIQLRIKSALNGKQPVKLLPFIGSECLNQPKGIHFALKDYLELVDETGRVLRDDKRGAISLKASKILSRLNISSENWIKVTSDFGKIFHGPVGTLQELTNYCDHLGKRRRHFSKDCQYLQTGW</sequence>
<dbReference type="EMBL" id="CP045503">
    <property type="protein sequence ID" value="QPG57989.1"/>
    <property type="molecule type" value="Genomic_DNA"/>
</dbReference>
<dbReference type="RefSeq" id="WP_142871171.1">
    <property type="nucleotide sequence ID" value="NZ_CP045503.2"/>
</dbReference>
<evidence type="ECO:0000259" key="1">
    <source>
        <dbReference type="SMART" id="SM01321"/>
    </source>
</evidence>
<feature type="domain" description="Transposase IS200-like" evidence="1">
    <location>
        <begin position="12"/>
        <end position="187"/>
    </location>
</feature>
<reference evidence="2" key="1">
    <citation type="submission" date="2021-07" db="EMBL/GenBank/DDBJ databases">
        <title>Shewanella sp. YLB-07 whole genome sequence.</title>
        <authorList>
            <person name="Yu L."/>
        </authorList>
    </citation>
    <scope>NUCLEOTIDE SEQUENCE</scope>
    <source>
        <strain evidence="2">YLB-08</strain>
    </source>
</reference>
<evidence type="ECO:0000313" key="3">
    <source>
        <dbReference type="Proteomes" id="UP000316416"/>
    </source>
</evidence>
<organism evidence="2 3">
    <name type="scientific">Shewanella eurypsychrophilus</name>
    <dbReference type="NCBI Taxonomy" id="2593656"/>
    <lineage>
        <taxon>Bacteria</taxon>
        <taxon>Pseudomonadati</taxon>
        <taxon>Pseudomonadota</taxon>
        <taxon>Gammaproteobacteria</taxon>
        <taxon>Alteromonadales</taxon>
        <taxon>Shewanellaceae</taxon>
        <taxon>Shewanella</taxon>
    </lineage>
</organism>
<gene>
    <name evidence="2" type="ORF">FM038_011395</name>
</gene>
<dbReference type="PANTHER" id="PTHR34322">
    <property type="entry name" value="TRANSPOSASE, Y1_TNP DOMAIN-CONTAINING"/>
    <property type="match status" value="1"/>
</dbReference>
<accession>A0ABX6V7Z5</accession>
<proteinExistence type="predicted"/>
<dbReference type="PANTHER" id="PTHR34322:SF2">
    <property type="entry name" value="TRANSPOSASE IS200-LIKE DOMAIN-CONTAINING PROTEIN"/>
    <property type="match status" value="1"/>
</dbReference>
<protein>
    <submittedName>
        <fullName evidence="2">Transposase</fullName>
    </submittedName>
</protein>
<keyword evidence="3" id="KW-1185">Reference proteome</keyword>